<accession>A0A8J2JJU3</accession>
<sequence length="93" mass="10215">MEWSGIIPPWICMGVHTFLEVTRGKSGLRKYLPFGPLLPRICAYRKGGLGMVSKQFPSELLFGDPRDTLKEEDGEPSEDVCGEAGREDGGGPF</sequence>
<protein>
    <submittedName>
        <fullName evidence="2">Uncharacterized protein</fullName>
    </submittedName>
</protein>
<reference evidence="2" key="1">
    <citation type="submission" date="2021-06" db="EMBL/GenBank/DDBJ databases">
        <authorList>
            <person name="Hodson N. C."/>
            <person name="Mongue J. A."/>
            <person name="Jaron S. K."/>
        </authorList>
    </citation>
    <scope>NUCLEOTIDE SEQUENCE</scope>
</reference>
<feature type="region of interest" description="Disordered" evidence="1">
    <location>
        <begin position="63"/>
        <end position="93"/>
    </location>
</feature>
<proteinExistence type="predicted"/>
<evidence type="ECO:0000256" key="1">
    <source>
        <dbReference type="SAM" id="MobiDB-lite"/>
    </source>
</evidence>
<dbReference type="EMBL" id="CAJVCH010081146">
    <property type="protein sequence ID" value="CAG7721615.1"/>
    <property type="molecule type" value="Genomic_DNA"/>
</dbReference>
<feature type="compositionally biased region" description="Acidic residues" evidence="1">
    <location>
        <begin position="72"/>
        <end position="81"/>
    </location>
</feature>
<gene>
    <name evidence="2" type="ORF">AFUS01_LOCUS10818</name>
</gene>
<organism evidence="2 3">
    <name type="scientific">Allacma fusca</name>
    <dbReference type="NCBI Taxonomy" id="39272"/>
    <lineage>
        <taxon>Eukaryota</taxon>
        <taxon>Metazoa</taxon>
        <taxon>Ecdysozoa</taxon>
        <taxon>Arthropoda</taxon>
        <taxon>Hexapoda</taxon>
        <taxon>Collembola</taxon>
        <taxon>Symphypleona</taxon>
        <taxon>Sminthuridae</taxon>
        <taxon>Allacma</taxon>
    </lineage>
</organism>
<evidence type="ECO:0000313" key="2">
    <source>
        <dbReference type="EMBL" id="CAG7721615.1"/>
    </source>
</evidence>
<name>A0A8J2JJU3_9HEXA</name>
<dbReference type="AlphaFoldDB" id="A0A8J2JJU3"/>
<evidence type="ECO:0000313" key="3">
    <source>
        <dbReference type="Proteomes" id="UP000708208"/>
    </source>
</evidence>
<dbReference type="Proteomes" id="UP000708208">
    <property type="component" value="Unassembled WGS sequence"/>
</dbReference>
<keyword evidence="3" id="KW-1185">Reference proteome</keyword>
<comment type="caution">
    <text evidence="2">The sequence shown here is derived from an EMBL/GenBank/DDBJ whole genome shotgun (WGS) entry which is preliminary data.</text>
</comment>
<feature type="compositionally biased region" description="Basic and acidic residues" evidence="1">
    <location>
        <begin position="84"/>
        <end position="93"/>
    </location>
</feature>